<evidence type="ECO:0000313" key="7">
    <source>
        <dbReference type="EnsemblMetazoa" id="PPAI002957-PA"/>
    </source>
</evidence>
<feature type="signal peptide" evidence="6">
    <location>
        <begin position="1"/>
        <end position="21"/>
    </location>
</feature>
<name>A0A1B0D648_PHLPP</name>
<feature type="compositionally biased region" description="Polar residues" evidence="5">
    <location>
        <begin position="179"/>
        <end position="199"/>
    </location>
</feature>
<accession>A0A1B0D648</accession>
<dbReference type="Gene3D" id="2.120.10.30">
    <property type="entry name" value="TolB, C-terminal domain"/>
    <property type="match status" value="2"/>
</dbReference>
<evidence type="ECO:0008006" key="9">
    <source>
        <dbReference type="Google" id="ProtNLM"/>
    </source>
</evidence>
<evidence type="ECO:0000256" key="4">
    <source>
        <dbReference type="ARBA" id="ARBA00022729"/>
    </source>
</evidence>
<protein>
    <recommendedName>
        <fullName evidence="9">Bee-milk protein</fullName>
    </recommendedName>
</protein>
<evidence type="ECO:0000256" key="3">
    <source>
        <dbReference type="ARBA" id="ARBA00022525"/>
    </source>
</evidence>
<keyword evidence="3" id="KW-0964">Secreted</keyword>
<feature type="compositionally biased region" description="Basic and acidic residues" evidence="5">
    <location>
        <begin position="127"/>
        <end position="142"/>
    </location>
</feature>
<dbReference type="GO" id="GO:0005576">
    <property type="term" value="C:extracellular region"/>
    <property type="evidence" value="ECO:0007669"/>
    <property type="project" value="UniProtKB-SubCell"/>
</dbReference>
<dbReference type="EMBL" id="AJVK01011961">
    <property type="status" value="NOT_ANNOTATED_CDS"/>
    <property type="molecule type" value="Genomic_DNA"/>
</dbReference>
<organism evidence="7 8">
    <name type="scientific">Phlebotomus papatasi</name>
    <name type="common">Sandfly</name>
    <dbReference type="NCBI Taxonomy" id="29031"/>
    <lineage>
        <taxon>Eukaryota</taxon>
        <taxon>Metazoa</taxon>
        <taxon>Ecdysozoa</taxon>
        <taxon>Arthropoda</taxon>
        <taxon>Hexapoda</taxon>
        <taxon>Insecta</taxon>
        <taxon>Pterygota</taxon>
        <taxon>Neoptera</taxon>
        <taxon>Endopterygota</taxon>
        <taxon>Diptera</taxon>
        <taxon>Nematocera</taxon>
        <taxon>Psychodoidea</taxon>
        <taxon>Psychodidae</taxon>
        <taxon>Phlebotomus</taxon>
        <taxon>Phlebotomus</taxon>
    </lineage>
</organism>
<feature type="chain" id="PRO_5043691362" description="Bee-milk protein" evidence="6">
    <location>
        <begin position="22"/>
        <end position="699"/>
    </location>
</feature>
<dbReference type="SUPFAM" id="SSF101898">
    <property type="entry name" value="NHL repeat"/>
    <property type="match status" value="1"/>
</dbReference>
<comment type="similarity">
    <text evidence="2">Belongs to the major royal jelly protein family.</text>
</comment>
<sequence>MKIHAVIFLFSILLRIEFSSAFDYVLEAYKWKTLWYDNQYKSVNRDNLLPTSVVYYPERGYLFIGIKRDCPAIPATLNVIDVKKHRPGSSPPLSPFPNYELNDILSQHVYGKTNTDEVFDEPTQNFKSEDNESEKRRDKPDANDVSSSSNLMPSYTVFSSNWNNTQSFNYRSQTQAGIHKNSGQYPQTGHYTQPGQQHKNPNKPYVPVVLPSQPSKPSNPNWNNPGHQNPWLETGLSDQSKYPFNNMNSQAGNFKPPPPDYLTGSHPGSAVGPVPGSIPGASSDNNWGTRRPKPLISVTSMTIDKCERLWLTDSGVMRQENRRSVIYRPSLWIFDLTFGERLGDYNVIRRVELPREIVETGEGIGGVTVDVRDGSSCDFATAYVTNFLDNTIAVYSFQKADGWVFQHFSFKPDSQESQFFFDGFSYTAHHGINSMALGWREAHGYSTVFYQSFSSSGLYATSTSVLQTKSLAPKNYNRHDFKFVGYRGCSSRSPALVFDQRHGVIFFASVQSKSLSCWNVKKSLHPENIGNIPVSHDNNNQKSLNIDSRGDLWVISNGRLQCSFPPLQGNRSYSSSIYRINIGNAIRGTVCAPSEFKKSSKDDEGNQYIGDDPIEDAEYYKNYLTDYLTNSFESESEITYKHIQPEDATEWWWTWQTKCHFDTIIDEPLQSSECTNHDDTRHQALPHTHEAQLASYFEG</sequence>
<dbReference type="Proteomes" id="UP000092462">
    <property type="component" value="Unassembled WGS sequence"/>
</dbReference>
<feature type="compositionally biased region" description="Polar residues" evidence="5">
    <location>
        <begin position="236"/>
        <end position="252"/>
    </location>
</feature>
<dbReference type="PANTHER" id="PTHR10009">
    <property type="entry name" value="PROTEIN YELLOW-RELATED"/>
    <property type="match status" value="1"/>
</dbReference>
<dbReference type="VEuPathDB" id="VectorBase:PPAPM1_012469"/>
<feature type="region of interest" description="Disordered" evidence="5">
    <location>
        <begin position="115"/>
        <end position="150"/>
    </location>
</feature>
<dbReference type="InterPro" id="IPR011042">
    <property type="entry name" value="6-blade_b-propeller_TolB-like"/>
</dbReference>
<feature type="region of interest" description="Disordered" evidence="5">
    <location>
        <begin position="179"/>
        <end position="265"/>
    </location>
</feature>
<evidence type="ECO:0000256" key="5">
    <source>
        <dbReference type="SAM" id="MobiDB-lite"/>
    </source>
</evidence>
<dbReference type="EMBL" id="AJVK01011960">
    <property type="status" value="NOT_ANNOTATED_CDS"/>
    <property type="molecule type" value="Genomic_DNA"/>
</dbReference>
<dbReference type="Pfam" id="PF03022">
    <property type="entry name" value="MRJP"/>
    <property type="match status" value="1"/>
</dbReference>
<evidence type="ECO:0000256" key="2">
    <source>
        <dbReference type="ARBA" id="ARBA00009127"/>
    </source>
</evidence>
<proteinExistence type="inferred from homology"/>
<dbReference type="AlphaFoldDB" id="A0A1B0D648"/>
<keyword evidence="8" id="KW-1185">Reference proteome</keyword>
<reference evidence="7" key="1">
    <citation type="submission" date="2022-08" db="UniProtKB">
        <authorList>
            <consortium name="EnsemblMetazoa"/>
        </authorList>
    </citation>
    <scope>IDENTIFICATION</scope>
    <source>
        <strain evidence="7">Israel</strain>
    </source>
</reference>
<dbReference type="VEuPathDB" id="VectorBase:PPAI002957"/>
<evidence type="ECO:0000313" key="8">
    <source>
        <dbReference type="Proteomes" id="UP000092462"/>
    </source>
</evidence>
<keyword evidence="4 6" id="KW-0732">Signal</keyword>
<feature type="compositionally biased region" description="Low complexity" evidence="5">
    <location>
        <begin position="211"/>
        <end position="225"/>
    </location>
</feature>
<evidence type="ECO:0000256" key="1">
    <source>
        <dbReference type="ARBA" id="ARBA00004613"/>
    </source>
</evidence>
<dbReference type="PANTHER" id="PTHR10009:SF11">
    <property type="entry name" value="RH54244P"/>
    <property type="match status" value="1"/>
</dbReference>
<dbReference type="InterPro" id="IPR017996">
    <property type="entry name" value="MRJP/yellow-related"/>
</dbReference>
<evidence type="ECO:0000256" key="6">
    <source>
        <dbReference type="SAM" id="SignalP"/>
    </source>
</evidence>
<dbReference type="EnsemblMetazoa" id="PPAI002957-RA">
    <property type="protein sequence ID" value="PPAI002957-PA"/>
    <property type="gene ID" value="PPAI002957"/>
</dbReference>
<comment type="subcellular location">
    <subcellularLocation>
        <location evidence="1">Secreted</location>
    </subcellularLocation>
</comment>